<dbReference type="AlphaFoldDB" id="A0A3A6RB09"/>
<evidence type="ECO:0000256" key="1">
    <source>
        <dbReference type="ARBA" id="ARBA00004571"/>
    </source>
</evidence>
<organism evidence="6 7">
    <name type="scientific">Vibrio sinensis</name>
    <dbReference type="NCBI Taxonomy" id="2302434"/>
    <lineage>
        <taxon>Bacteria</taxon>
        <taxon>Pseudomonadati</taxon>
        <taxon>Pseudomonadota</taxon>
        <taxon>Gammaproteobacteria</taxon>
        <taxon>Vibrionales</taxon>
        <taxon>Vibrionaceae</taxon>
        <taxon>Vibrio</taxon>
    </lineage>
</organism>
<dbReference type="RefSeq" id="WP_120029618.1">
    <property type="nucleotide sequence ID" value="NZ_QVMU01000002.1"/>
</dbReference>
<feature type="chain" id="PRO_5017318178" evidence="4">
    <location>
        <begin position="22"/>
        <end position="354"/>
    </location>
</feature>
<dbReference type="SUPFAM" id="SSF56935">
    <property type="entry name" value="Porins"/>
    <property type="match status" value="1"/>
</dbReference>
<dbReference type="GO" id="GO:0009279">
    <property type="term" value="C:cell outer membrane"/>
    <property type="evidence" value="ECO:0007669"/>
    <property type="project" value="UniProtKB-SubCell"/>
</dbReference>
<keyword evidence="7" id="KW-1185">Reference proteome</keyword>
<feature type="signal peptide" evidence="4">
    <location>
        <begin position="1"/>
        <end position="21"/>
    </location>
</feature>
<protein>
    <submittedName>
        <fullName evidence="6">Porin</fullName>
    </submittedName>
</protein>
<proteinExistence type="predicted"/>
<dbReference type="InterPro" id="IPR050298">
    <property type="entry name" value="Gram-neg_bact_OMP"/>
</dbReference>
<evidence type="ECO:0000313" key="6">
    <source>
        <dbReference type="EMBL" id="RJX74282.1"/>
    </source>
</evidence>
<comment type="subcellular location">
    <subcellularLocation>
        <location evidence="1">Cell outer membrane</location>
        <topology evidence="1">Multi-pass membrane protein</topology>
    </subcellularLocation>
</comment>
<name>A0A3A6RB09_9VIBR</name>
<evidence type="ECO:0000259" key="5">
    <source>
        <dbReference type="Pfam" id="PF13609"/>
    </source>
</evidence>
<dbReference type="Gene3D" id="2.40.160.10">
    <property type="entry name" value="Porin"/>
    <property type="match status" value="1"/>
</dbReference>
<dbReference type="EMBL" id="QVMU01000002">
    <property type="protein sequence ID" value="RJX74282.1"/>
    <property type="molecule type" value="Genomic_DNA"/>
</dbReference>
<dbReference type="CDD" id="cd00342">
    <property type="entry name" value="gram_neg_porins"/>
    <property type="match status" value="1"/>
</dbReference>
<keyword evidence="3" id="KW-0472">Membrane</keyword>
<dbReference type="PANTHER" id="PTHR34501">
    <property type="entry name" value="PROTEIN YDDL-RELATED"/>
    <property type="match status" value="1"/>
</dbReference>
<evidence type="ECO:0000256" key="4">
    <source>
        <dbReference type="SAM" id="SignalP"/>
    </source>
</evidence>
<dbReference type="Proteomes" id="UP000273252">
    <property type="component" value="Unassembled WGS sequence"/>
</dbReference>
<dbReference type="InterPro" id="IPR033900">
    <property type="entry name" value="Gram_neg_porin_domain"/>
</dbReference>
<gene>
    <name evidence="6" type="ORF">DZ860_03885</name>
</gene>
<evidence type="ECO:0000256" key="2">
    <source>
        <dbReference type="ARBA" id="ARBA00022729"/>
    </source>
</evidence>
<accession>A0A3A6RB09</accession>
<feature type="domain" description="Porin" evidence="5">
    <location>
        <begin position="11"/>
        <end position="324"/>
    </location>
</feature>
<sequence>MKTNRYLLTVSALLLASPSMAIEIAKYDTATLEFGGWIATEYSHNFDDSPYDLGFNSNASRLFFAGENKINDDITAFGKLEYAVAFSDMTDTEFNTRLGYIGMRTKYGSIEAGKVWSPFYDIAMYSDTVFSNKDTATGAFFTPASEVAGFGRADNSVKYYNQFGLGEGKVLLGAIVGDQSDQKITETVTVGTTYGGSLRYAQGGFQFGVAHQAANADGLSDGDDVISATILGAFYNNEKWMLGGNYTFGRNNQKEFGAAPVASDLVDSDGIEFFAHYRFSESWKGFVGYNRLTTETDAYTTEFTNLGVVKNFDKKLAIYSEYRIDHDSTENSLFYGDAWSIGIIYFFSEYPQYF</sequence>
<dbReference type="InterPro" id="IPR023614">
    <property type="entry name" value="Porin_dom_sf"/>
</dbReference>
<dbReference type="OrthoDB" id="784582at2"/>
<dbReference type="PANTHER" id="PTHR34501:SF2">
    <property type="entry name" value="OUTER MEMBRANE PORIN F-RELATED"/>
    <property type="match status" value="1"/>
</dbReference>
<keyword evidence="2 4" id="KW-0732">Signal</keyword>
<comment type="caution">
    <text evidence="6">The sequence shown here is derived from an EMBL/GenBank/DDBJ whole genome shotgun (WGS) entry which is preliminary data.</text>
</comment>
<evidence type="ECO:0000256" key="3">
    <source>
        <dbReference type="ARBA" id="ARBA00023136"/>
    </source>
</evidence>
<reference evidence="6 7" key="1">
    <citation type="submission" date="2018-08" db="EMBL/GenBank/DDBJ databases">
        <title>Vibrio isolated from the Eastern China Marginal Seas.</title>
        <authorList>
            <person name="Li Y."/>
        </authorList>
    </citation>
    <scope>NUCLEOTIDE SEQUENCE [LARGE SCALE GENOMIC DNA]</scope>
    <source>
        <strain evidence="6 7">BEI233</strain>
    </source>
</reference>
<dbReference type="GO" id="GO:0015288">
    <property type="term" value="F:porin activity"/>
    <property type="evidence" value="ECO:0007669"/>
    <property type="project" value="InterPro"/>
</dbReference>
<evidence type="ECO:0000313" key="7">
    <source>
        <dbReference type="Proteomes" id="UP000273252"/>
    </source>
</evidence>
<dbReference type="Pfam" id="PF13609">
    <property type="entry name" value="Porin_4"/>
    <property type="match status" value="1"/>
</dbReference>